<proteinExistence type="predicted"/>
<dbReference type="AlphaFoldDB" id="A0A8J5SM91"/>
<reference evidence="1" key="2">
    <citation type="submission" date="2021-02" db="EMBL/GenBank/DDBJ databases">
        <authorList>
            <person name="Kimball J.A."/>
            <person name="Haas M.W."/>
            <person name="Macchietto M."/>
            <person name="Kono T."/>
            <person name="Duquette J."/>
            <person name="Shao M."/>
        </authorList>
    </citation>
    <scope>NUCLEOTIDE SEQUENCE</scope>
    <source>
        <tissue evidence="1">Fresh leaf tissue</tissue>
    </source>
</reference>
<name>A0A8J5SM91_ZIZPA</name>
<organism evidence="1 2">
    <name type="scientific">Zizania palustris</name>
    <name type="common">Northern wild rice</name>
    <dbReference type="NCBI Taxonomy" id="103762"/>
    <lineage>
        <taxon>Eukaryota</taxon>
        <taxon>Viridiplantae</taxon>
        <taxon>Streptophyta</taxon>
        <taxon>Embryophyta</taxon>
        <taxon>Tracheophyta</taxon>
        <taxon>Spermatophyta</taxon>
        <taxon>Magnoliopsida</taxon>
        <taxon>Liliopsida</taxon>
        <taxon>Poales</taxon>
        <taxon>Poaceae</taxon>
        <taxon>BOP clade</taxon>
        <taxon>Oryzoideae</taxon>
        <taxon>Oryzeae</taxon>
        <taxon>Zizaniinae</taxon>
        <taxon>Zizania</taxon>
    </lineage>
</organism>
<keyword evidence="2" id="KW-1185">Reference proteome</keyword>
<accession>A0A8J5SM91</accession>
<reference evidence="1" key="1">
    <citation type="journal article" date="2021" name="bioRxiv">
        <title>Whole Genome Assembly and Annotation of Northern Wild Rice, Zizania palustris L., Supports a Whole Genome Duplication in the Zizania Genus.</title>
        <authorList>
            <person name="Haas M."/>
            <person name="Kono T."/>
            <person name="Macchietto M."/>
            <person name="Millas R."/>
            <person name="McGilp L."/>
            <person name="Shao M."/>
            <person name="Duquette J."/>
            <person name="Hirsch C.N."/>
            <person name="Kimball J."/>
        </authorList>
    </citation>
    <scope>NUCLEOTIDE SEQUENCE</scope>
    <source>
        <tissue evidence="1">Fresh leaf tissue</tissue>
    </source>
</reference>
<evidence type="ECO:0000313" key="1">
    <source>
        <dbReference type="EMBL" id="KAG8067312.1"/>
    </source>
</evidence>
<dbReference type="Proteomes" id="UP000729402">
    <property type="component" value="Unassembled WGS sequence"/>
</dbReference>
<comment type="caution">
    <text evidence="1">The sequence shown here is derived from an EMBL/GenBank/DDBJ whole genome shotgun (WGS) entry which is preliminary data.</text>
</comment>
<dbReference type="EMBL" id="JAAALK010000284">
    <property type="protein sequence ID" value="KAG8067312.1"/>
    <property type="molecule type" value="Genomic_DNA"/>
</dbReference>
<protein>
    <submittedName>
        <fullName evidence="1">Uncharacterized protein</fullName>
    </submittedName>
</protein>
<sequence>MPRWCNPFNASAEIIIAVPTIDVFYLDIWCSQALNEILYCPLHTGSVNVGSFQASSNSDYLGFEETIKISSFHVQSHWGTERERYNDAMHVSCLMVTWCLFPVCRLVRLISCSRRRYGNI</sequence>
<evidence type="ECO:0000313" key="2">
    <source>
        <dbReference type="Proteomes" id="UP000729402"/>
    </source>
</evidence>
<gene>
    <name evidence="1" type="ORF">GUJ93_ZPchr0005g15553</name>
</gene>